<evidence type="ECO:0000313" key="3">
    <source>
        <dbReference type="Proteomes" id="UP000518752"/>
    </source>
</evidence>
<dbReference type="EMBL" id="JAACJN010000010">
    <property type="protein sequence ID" value="KAF5391459.1"/>
    <property type="molecule type" value="Genomic_DNA"/>
</dbReference>
<comment type="caution">
    <text evidence="2">The sequence shown here is derived from an EMBL/GenBank/DDBJ whole genome shotgun (WGS) entry which is preliminary data.</text>
</comment>
<feature type="compositionally biased region" description="Low complexity" evidence="1">
    <location>
        <begin position="467"/>
        <end position="492"/>
    </location>
</feature>
<name>A0A8H5HY12_9AGAR</name>
<accession>A0A8H5HY12</accession>
<dbReference type="AlphaFoldDB" id="A0A8H5HY12"/>
<feature type="compositionally biased region" description="Basic residues" evidence="1">
    <location>
        <begin position="401"/>
        <end position="411"/>
    </location>
</feature>
<feature type="compositionally biased region" description="Basic and acidic residues" evidence="1">
    <location>
        <begin position="382"/>
        <end position="400"/>
    </location>
</feature>
<proteinExistence type="predicted"/>
<dbReference type="Proteomes" id="UP000518752">
    <property type="component" value="Unassembled WGS sequence"/>
</dbReference>
<feature type="compositionally biased region" description="Low complexity" evidence="1">
    <location>
        <begin position="557"/>
        <end position="597"/>
    </location>
</feature>
<sequence>MSRLKEVSCIAGIKLHPKPRLSGHETVVATKLDADLKPLPAKQISVSVRCYEFRLGRIGGVVSSRLVVDQTQVLWSRPEFCDLGEAEYSFKIVIPPRVGGFSTVAFVEYKCVWRVEATIHHTHISGIGSKLVKHIDLPLLRYDAPSLPAVGTISTRIITKPKAPTLRYQVSVPQTPIGPADLLPICIHVFPEDSNVIIRSATVVVERRIQFNEIQHSPSLTSPPISIPKSPSVSSLMSYSPSQSLSSPTASTVSLATAETITRPLLPPPSKNRSMSDSSESLNTLSVTPPTTTKSIVLPITGSESSGPFARLEAEGVSTKTLTIQWPSAKPSSRWGIGETVVGSELVSVRFFAKVKIIITTPHSTDSYELEEEEILVTGTTSDERKLAEAKIHSSSERSKSKSPRRTRRKRDSTPEHGECEEPNPVAPPSSEPKSPRHTKPPPVPRIPRRPHTSAGPGDSNHRTGFSRRLSSTKLASSSSSGSVTGSNQHSSPAYPIPSTLIAPTHPHSSASSASSLRKRSLDVNLKRPATVSHSGTTQVTPRNVFGHVFSPTSLYSQSIPPSTSTPHPPSSYTAPMISSTTSMSSSSSSSTGSANTFSSAFSSASSVVTSPVASENEDSLVREWEAELARIEAKSRRGSDLLGFGWVRGLRGGLRSSDGGNVVNGGGNKRKRAMTTTSLPKSSPRDVLLQT</sequence>
<evidence type="ECO:0000313" key="2">
    <source>
        <dbReference type="EMBL" id="KAF5391459.1"/>
    </source>
</evidence>
<feature type="compositionally biased region" description="Polar residues" evidence="1">
    <location>
        <begin position="271"/>
        <end position="295"/>
    </location>
</feature>
<dbReference type="OrthoDB" id="3230530at2759"/>
<feature type="region of interest" description="Disordered" evidence="1">
    <location>
        <begin position="381"/>
        <end position="520"/>
    </location>
</feature>
<gene>
    <name evidence="2" type="ORF">D9757_002054</name>
</gene>
<reference evidence="2 3" key="1">
    <citation type="journal article" date="2020" name="ISME J.">
        <title>Uncovering the hidden diversity of litter-decomposition mechanisms in mushroom-forming fungi.</title>
        <authorList>
            <person name="Floudas D."/>
            <person name="Bentzer J."/>
            <person name="Ahren D."/>
            <person name="Johansson T."/>
            <person name="Persson P."/>
            <person name="Tunlid A."/>
        </authorList>
    </citation>
    <scope>NUCLEOTIDE SEQUENCE [LARGE SCALE GENOMIC DNA]</scope>
    <source>
        <strain evidence="2 3">CBS 406.79</strain>
    </source>
</reference>
<feature type="region of interest" description="Disordered" evidence="1">
    <location>
        <begin position="659"/>
        <end position="692"/>
    </location>
</feature>
<keyword evidence="3" id="KW-1185">Reference proteome</keyword>
<feature type="region of interest" description="Disordered" evidence="1">
    <location>
        <begin position="258"/>
        <end position="300"/>
    </location>
</feature>
<evidence type="ECO:0000256" key="1">
    <source>
        <dbReference type="SAM" id="MobiDB-lite"/>
    </source>
</evidence>
<organism evidence="2 3">
    <name type="scientific">Collybiopsis confluens</name>
    <dbReference type="NCBI Taxonomy" id="2823264"/>
    <lineage>
        <taxon>Eukaryota</taxon>
        <taxon>Fungi</taxon>
        <taxon>Dikarya</taxon>
        <taxon>Basidiomycota</taxon>
        <taxon>Agaricomycotina</taxon>
        <taxon>Agaricomycetes</taxon>
        <taxon>Agaricomycetidae</taxon>
        <taxon>Agaricales</taxon>
        <taxon>Marasmiineae</taxon>
        <taxon>Omphalotaceae</taxon>
        <taxon>Collybiopsis</taxon>
    </lineage>
</organism>
<feature type="region of interest" description="Disordered" evidence="1">
    <location>
        <begin position="556"/>
        <end position="597"/>
    </location>
</feature>
<protein>
    <submittedName>
        <fullName evidence="2">Uncharacterized protein</fullName>
    </submittedName>
</protein>